<evidence type="ECO:0000313" key="2">
    <source>
        <dbReference type="Proteomes" id="UP000015241"/>
    </source>
</evidence>
<proteinExistence type="predicted"/>
<dbReference type="InParanoid" id="S8DMN5"/>
<sequence>MVTEQYIQQQLALRQQRERDVQCREARCQAQQNVKVFVWVTEGSDPELYELQDELVWPHLKLTPKVLQELGFLALGDLGPCRLKMYMKELGVWSIVKQDQVFTVVEEECIFLKGLSVTDPPNFSRLLSTAKRTNGPHLHKNIAYE</sequence>
<dbReference type="AlphaFoldDB" id="S8DMN5"/>
<dbReference type="OrthoDB" id="2950077at2759"/>
<dbReference type="HOGENOM" id="CLU_1786872_0_0_1"/>
<keyword evidence="2" id="KW-1185">Reference proteome</keyword>
<protein>
    <submittedName>
        <fullName evidence="1">Uncharacterized protein</fullName>
    </submittedName>
</protein>
<evidence type="ECO:0000313" key="1">
    <source>
        <dbReference type="EMBL" id="EPS93912.1"/>
    </source>
</evidence>
<dbReference type="EMBL" id="KE504252">
    <property type="protein sequence ID" value="EPS93912.1"/>
    <property type="molecule type" value="Genomic_DNA"/>
</dbReference>
<reference evidence="1 2" key="1">
    <citation type="journal article" date="2012" name="Science">
        <title>The Paleozoic origin of enzymatic lignin decomposition reconstructed from 31 fungal genomes.</title>
        <authorList>
            <person name="Floudas D."/>
            <person name="Binder M."/>
            <person name="Riley R."/>
            <person name="Barry K."/>
            <person name="Blanchette R.A."/>
            <person name="Henrissat B."/>
            <person name="Martinez A.T."/>
            <person name="Otillar R."/>
            <person name="Spatafora J.W."/>
            <person name="Yadav J.S."/>
            <person name="Aerts A."/>
            <person name="Benoit I."/>
            <person name="Boyd A."/>
            <person name="Carlson A."/>
            <person name="Copeland A."/>
            <person name="Coutinho P.M."/>
            <person name="de Vries R.P."/>
            <person name="Ferreira P."/>
            <person name="Findley K."/>
            <person name="Foster B."/>
            <person name="Gaskell J."/>
            <person name="Glotzer D."/>
            <person name="Gorecki P."/>
            <person name="Heitman J."/>
            <person name="Hesse C."/>
            <person name="Hori C."/>
            <person name="Igarashi K."/>
            <person name="Jurgens J.A."/>
            <person name="Kallen N."/>
            <person name="Kersten P."/>
            <person name="Kohler A."/>
            <person name="Kuees U."/>
            <person name="Kumar T.K.A."/>
            <person name="Kuo A."/>
            <person name="LaButti K."/>
            <person name="Larrondo L.F."/>
            <person name="Lindquist E."/>
            <person name="Ling A."/>
            <person name="Lombard V."/>
            <person name="Lucas S."/>
            <person name="Lundell T."/>
            <person name="Martin R."/>
            <person name="McLaughlin D.J."/>
            <person name="Morgenstern I."/>
            <person name="Morin E."/>
            <person name="Murat C."/>
            <person name="Nagy L.G."/>
            <person name="Nolan M."/>
            <person name="Ohm R.A."/>
            <person name="Patyshakuliyeva A."/>
            <person name="Rokas A."/>
            <person name="Ruiz-Duenas F.J."/>
            <person name="Sabat G."/>
            <person name="Salamov A."/>
            <person name="Samejima M."/>
            <person name="Schmutz J."/>
            <person name="Slot J.C."/>
            <person name="St John F."/>
            <person name="Stenlid J."/>
            <person name="Sun H."/>
            <person name="Sun S."/>
            <person name="Syed K."/>
            <person name="Tsang A."/>
            <person name="Wiebenga A."/>
            <person name="Young D."/>
            <person name="Pisabarro A."/>
            <person name="Eastwood D.C."/>
            <person name="Martin F."/>
            <person name="Cullen D."/>
            <person name="Grigoriev I.V."/>
            <person name="Hibbett D.S."/>
        </authorList>
    </citation>
    <scope>NUCLEOTIDE SEQUENCE</scope>
    <source>
        <strain evidence="2">FP-58527</strain>
    </source>
</reference>
<name>S8DMN5_FOMSC</name>
<organism evidence="1 2">
    <name type="scientific">Fomitopsis schrenkii</name>
    <name type="common">Brown rot fungus</name>
    <dbReference type="NCBI Taxonomy" id="2126942"/>
    <lineage>
        <taxon>Eukaryota</taxon>
        <taxon>Fungi</taxon>
        <taxon>Dikarya</taxon>
        <taxon>Basidiomycota</taxon>
        <taxon>Agaricomycotina</taxon>
        <taxon>Agaricomycetes</taxon>
        <taxon>Polyporales</taxon>
        <taxon>Fomitopsis</taxon>
    </lineage>
</organism>
<dbReference type="Proteomes" id="UP000015241">
    <property type="component" value="Unassembled WGS sequence"/>
</dbReference>
<gene>
    <name evidence="1" type="ORF">FOMPIDRAFT_1020356</name>
</gene>
<accession>S8DMN5</accession>